<keyword evidence="2" id="KW-1185">Reference proteome</keyword>
<organism evidence="1 2">
    <name type="scientific">Hyalomma asiaticum</name>
    <name type="common">Tick</name>
    <dbReference type="NCBI Taxonomy" id="266040"/>
    <lineage>
        <taxon>Eukaryota</taxon>
        <taxon>Metazoa</taxon>
        <taxon>Ecdysozoa</taxon>
        <taxon>Arthropoda</taxon>
        <taxon>Chelicerata</taxon>
        <taxon>Arachnida</taxon>
        <taxon>Acari</taxon>
        <taxon>Parasitiformes</taxon>
        <taxon>Ixodida</taxon>
        <taxon>Ixodoidea</taxon>
        <taxon>Ixodidae</taxon>
        <taxon>Hyalomminae</taxon>
        <taxon>Hyalomma</taxon>
    </lineage>
</organism>
<reference evidence="1" key="1">
    <citation type="submission" date="2020-05" db="EMBL/GenBank/DDBJ databases">
        <title>Large-scale comparative analyses of tick genomes elucidate their genetic diversity and vector capacities.</title>
        <authorList>
            <person name="Jia N."/>
            <person name="Wang J."/>
            <person name="Shi W."/>
            <person name="Du L."/>
            <person name="Sun Y."/>
            <person name="Zhan W."/>
            <person name="Jiang J."/>
            <person name="Wang Q."/>
            <person name="Zhang B."/>
            <person name="Ji P."/>
            <person name="Sakyi L.B."/>
            <person name="Cui X."/>
            <person name="Yuan T."/>
            <person name="Jiang B."/>
            <person name="Yang W."/>
            <person name="Lam T.T.-Y."/>
            <person name="Chang Q."/>
            <person name="Ding S."/>
            <person name="Wang X."/>
            <person name="Zhu J."/>
            <person name="Ruan X."/>
            <person name="Zhao L."/>
            <person name="Wei J."/>
            <person name="Que T."/>
            <person name="Du C."/>
            <person name="Cheng J."/>
            <person name="Dai P."/>
            <person name="Han X."/>
            <person name="Huang E."/>
            <person name="Gao Y."/>
            <person name="Liu J."/>
            <person name="Shao H."/>
            <person name="Ye R."/>
            <person name="Li L."/>
            <person name="Wei W."/>
            <person name="Wang X."/>
            <person name="Wang C."/>
            <person name="Yang T."/>
            <person name="Huo Q."/>
            <person name="Li W."/>
            <person name="Guo W."/>
            <person name="Chen H."/>
            <person name="Zhou L."/>
            <person name="Ni X."/>
            <person name="Tian J."/>
            <person name="Zhou Y."/>
            <person name="Sheng Y."/>
            <person name="Liu T."/>
            <person name="Pan Y."/>
            <person name="Xia L."/>
            <person name="Li J."/>
            <person name="Zhao F."/>
            <person name="Cao W."/>
        </authorList>
    </citation>
    <scope>NUCLEOTIDE SEQUENCE</scope>
    <source>
        <strain evidence="1">Hyas-2018</strain>
    </source>
</reference>
<dbReference type="Proteomes" id="UP000821845">
    <property type="component" value="Chromosome 5"/>
</dbReference>
<comment type="caution">
    <text evidence="1">The sequence shown here is derived from an EMBL/GenBank/DDBJ whole genome shotgun (WGS) entry which is preliminary data.</text>
</comment>
<sequence length="230" mass="24677">MRVASTEACGGQRRNAGLLLTGLQGDDQGKQGYPDIHPESTGARQLSTTNVLLARDGIPVLPTDWRPVLLAGQTTRSRWLQVVRRDRGSRLPGSQSIALSISSSYASPPAATHRHTRTQGESNSQRDEKEKAKRATERVEAPTAAEKVRTGERQPYGGGVGSRPGKLLCAEPPPTTTVQMTASFAFARARCNLSVLPSRPCPPAAPWDVSVGQTEQGGQRAVRACATKRM</sequence>
<evidence type="ECO:0000313" key="2">
    <source>
        <dbReference type="Proteomes" id="UP000821845"/>
    </source>
</evidence>
<dbReference type="EMBL" id="CM023485">
    <property type="protein sequence ID" value="KAH6930524.1"/>
    <property type="molecule type" value="Genomic_DNA"/>
</dbReference>
<evidence type="ECO:0000313" key="1">
    <source>
        <dbReference type="EMBL" id="KAH6930524.1"/>
    </source>
</evidence>
<name>A0ACB7S9D8_HYAAI</name>
<protein>
    <submittedName>
        <fullName evidence="1">Uncharacterized protein</fullName>
    </submittedName>
</protein>
<gene>
    <name evidence="1" type="ORF">HPB50_014651</name>
</gene>
<accession>A0ACB7S9D8</accession>
<proteinExistence type="predicted"/>